<name>A0A7W7Y1L8_9GAMM</name>
<accession>A0A7W7Y1L8</accession>
<evidence type="ECO:0000313" key="2">
    <source>
        <dbReference type="EMBL" id="MBB5016454.1"/>
    </source>
</evidence>
<dbReference type="NCBIfam" id="TIGR04106">
    <property type="entry name" value="cas8c_GSU0052"/>
    <property type="match status" value="1"/>
</dbReference>
<dbReference type="InterPro" id="IPR026391">
    <property type="entry name" value="Cas_GSU0052"/>
</dbReference>
<dbReference type="AlphaFoldDB" id="A0A7W7Y1L8"/>
<proteinExistence type="predicted"/>
<gene>
    <name evidence="2" type="ORF">HNQ58_002369</name>
</gene>
<evidence type="ECO:0000256" key="1">
    <source>
        <dbReference type="SAM" id="MobiDB-lite"/>
    </source>
</evidence>
<dbReference type="RefSeq" id="WP_183949120.1">
    <property type="nucleotide sequence ID" value="NZ_JACHHX010000020.1"/>
</dbReference>
<dbReference type="Proteomes" id="UP000519004">
    <property type="component" value="Unassembled WGS sequence"/>
</dbReference>
<reference evidence="2 3" key="1">
    <citation type="submission" date="2020-08" db="EMBL/GenBank/DDBJ databases">
        <title>Genomic Encyclopedia of Type Strains, Phase IV (KMG-IV): sequencing the most valuable type-strain genomes for metagenomic binning, comparative biology and taxonomic classification.</title>
        <authorList>
            <person name="Goeker M."/>
        </authorList>
    </citation>
    <scope>NUCLEOTIDE SEQUENCE [LARGE SCALE GENOMIC DNA]</scope>
    <source>
        <strain evidence="2 3">DSM 25897</strain>
    </source>
</reference>
<comment type="caution">
    <text evidence="2">The sequence shown here is derived from an EMBL/GenBank/DDBJ whole genome shotgun (WGS) entry which is preliminary data.</text>
</comment>
<dbReference type="EMBL" id="JACHHX010000020">
    <property type="protein sequence ID" value="MBB5016454.1"/>
    <property type="molecule type" value="Genomic_DNA"/>
</dbReference>
<keyword evidence="3" id="KW-1185">Reference proteome</keyword>
<organism evidence="2 3">
    <name type="scientific">Rehaibacterium terrae</name>
    <dbReference type="NCBI Taxonomy" id="1341696"/>
    <lineage>
        <taxon>Bacteria</taxon>
        <taxon>Pseudomonadati</taxon>
        <taxon>Pseudomonadota</taxon>
        <taxon>Gammaproteobacteria</taxon>
        <taxon>Lysobacterales</taxon>
        <taxon>Lysobacteraceae</taxon>
        <taxon>Rehaibacterium</taxon>
    </lineage>
</organism>
<evidence type="ECO:0000313" key="3">
    <source>
        <dbReference type="Proteomes" id="UP000519004"/>
    </source>
</evidence>
<protein>
    <submittedName>
        <fullName evidence="2">CRISPR-associated protein Csx14</fullName>
    </submittedName>
</protein>
<feature type="region of interest" description="Disordered" evidence="1">
    <location>
        <begin position="78"/>
        <end position="115"/>
    </location>
</feature>
<sequence length="307" mass="33861">MAKASIAVDLFNPGQVFACMGFLEVADVLLGGAEGGFDWTNQSEVRFQLHAGKNEGNPFEAVLQFLVEAKIERLVPESYADPPAKKSQDKKKEKKGKKGNQSAADGNEDSTADAPLRQIGTFPAGKADPMILPLRFSVGNRILDVSHWCDASSRNSFKLFAGQQRSDAISRQMLEKIGELWKSRRAELVSKPFDLTVPLSGSSFKFDARKSWMAIDVGYSPDKQKHHVEASPIVEMLAAIGLEHARPDEYETREVCYGVWRGYVPPILARPILGGSSMGIPIRLFRFTLDLAGKNKNVTFATEETQV</sequence>